<dbReference type="AlphaFoldDB" id="A0AAV5UFV4"/>
<keyword evidence="3" id="KW-1185">Reference proteome</keyword>
<evidence type="ECO:0000313" key="3">
    <source>
        <dbReference type="Proteomes" id="UP001432027"/>
    </source>
</evidence>
<sequence length="232" mass="25733">QTSFQYVEGSILQRFSLIDVLLQSVHSFPVEHGLLRDRAIADPVRVADSLENLIVSEADCASPFKIEKSLDLSLRHFSAVRLPVELFEKTIIFLDDFIDFDIALGRLFLSICPQYRAEGANPFPDDNDVLLVRFSILSGLLEVCGFPGPRFLRWRSCQILQQMCSFGMSARLRLSYSDSCRRCSGCDSRRPRGRVQTTGGGFSDVSSISDGSTTRRAGGSSSPTLAIHYGVL</sequence>
<feature type="non-terminal residue" evidence="2">
    <location>
        <position position="232"/>
    </location>
</feature>
<organism evidence="2 3">
    <name type="scientific">Pristionchus entomophagus</name>
    <dbReference type="NCBI Taxonomy" id="358040"/>
    <lineage>
        <taxon>Eukaryota</taxon>
        <taxon>Metazoa</taxon>
        <taxon>Ecdysozoa</taxon>
        <taxon>Nematoda</taxon>
        <taxon>Chromadorea</taxon>
        <taxon>Rhabditida</taxon>
        <taxon>Rhabditina</taxon>
        <taxon>Diplogasteromorpha</taxon>
        <taxon>Diplogasteroidea</taxon>
        <taxon>Neodiplogasteridae</taxon>
        <taxon>Pristionchus</taxon>
    </lineage>
</organism>
<dbReference type="EMBL" id="BTSX01000006">
    <property type="protein sequence ID" value="GMT05797.1"/>
    <property type="molecule type" value="Genomic_DNA"/>
</dbReference>
<feature type="region of interest" description="Disordered" evidence="1">
    <location>
        <begin position="191"/>
        <end position="221"/>
    </location>
</feature>
<dbReference type="Proteomes" id="UP001432027">
    <property type="component" value="Unassembled WGS sequence"/>
</dbReference>
<feature type="compositionally biased region" description="Low complexity" evidence="1">
    <location>
        <begin position="209"/>
        <end position="221"/>
    </location>
</feature>
<proteinExistence type="predicted"/>
<reference evidence="2" key="1">
    <citation type="submission" date="2023-10" db="EMBL/GenBank/DDBJ databases">
        <title>Genome assembly of Pristionchus species.</title>
        <authorList>
            <person name="Yoshida K."/>
            <person name="Sommer R.J."/>
        </authorList>
    </citation>
    <scope>NUCLEOTIDE SEQUENCE</scope>
    <source>
        <strain evidence="2">RS0144</strain>
    </source>
</reference>
<name>A0AAV5UFV4_9BILA</name>
<evidence type="ECO:0000256" key="1">
    <source>
        <dbReference type="SAM" id="MobiDB-lite"/>
    </source>
</evidence>
<feature type="non-terminal residue" evidence="2">
    <location>
        <position position="1"/>
    </location>
</feature>
<evidence type="ECO:0000313" key="2">
    <source>
        <dbReference type="EMBL" id="GMT05797.1"/>
    </source>
</evidence>
<protein>
    <submittedName>
        <fullName evidence="2">Uncharacterized protein</fullName>
    </submittedName>
</protein>
<gene>
    <name evidence="2" type="ORF">PENTCL1PPCAC_27971</name>
</gene>
<accession>A0AAV5UFV4</accession>
<comment type="caution">
    <text evidence="2">The sequence shown here is derived from an EMBL/GenBank/DDBJ whole genome shotgun (WGS) entry which is preliminary data.</text>
</comment>